<reference evidence="1" key="1">
    <citation type="submission" date="2019-03" db="EMBL/GenBank/DDBJ databases">
        <title>Single cell metagenomics reveals metabolic interactions within the superorganism composed of flagellate Streblomastix strix and complex community of Bacteroidetes bacteria on its surface.</title>
        <authorList>
            <person name="Treitli S.C."/>
            <person name="Kolisko M."/>
            <person name="Husnik F."/>
            <person name="Keeling P."/>
            <person name="Hampl V."/>
        </authorList>
    </citation>
    <scope>NUCLEOTIDE SEQUENCE</scope>
    <source>
        <strain evidence="1">STM</strain>
    </source>
</reference>
<gene>
    <name evidence="1" type="ORF">EZS27_028878</name>
</gene>
<protein>
    <submittedName>
        <fullName evidence="1">Uncharacterized protein</fullName>
    </submittedName>
</protein>
<dbReference type="AlphaFoldDB" id="A0A5J4QJ69"/>
<evidence type="ECO:0000313" key="1">
    <source>
        <dbReference type="EMBL" id="KAA6321475.1"/>
    </source>
</evidence>
<accession>A0A5J4QJ69</accession>
<sequence length="101" mass="11524">MYFDAGLVLPKLRPPENTQTEVYGCRVKSINVACYLEISFSYPRLTSYIYKMIGVLFEYLRLSSFICFGRITSGYTLAKARMIAFSRVCIKSGYQVSKAFA</sequence>
<name>A0A5J4QJ69_9ZZZZ</name>
<dbReference type="EMBL" id="SNRY01003302">
    <property type="protein sequence ID" value="KAA6321475.1"/>
    <property type="molecule type" value="Genomic_DNA"/>
</dbReference>
<organism evidence="1">
    <name type="scientific">termite gut metagenome</name>
    <dbReference type="NCBI Taxonomy" id="433724"/>
    <lineage>
        <taxon>unclassified sequences</taxon>
        <taxon>metagenomes</taxon>
        <taxon>organismal metagenomes</taxon>
    </lineage>
</organism>
<comment type="caution">
    <text evidence="1">The sequence shown here is derived from an EMBL/GenBank/DDBJ whole genome shotgun (WGS) entry which is preliminary data.</text>
</comment>
<proteinExistence type="predicted"/>